<dbReference type="PROSITE" id="PS50112">
    <property type="entry name" value="PAS"/>
    <property type="match status" value="4"/>
</dbReference>
<reference evidence="12" key="1">
    <citation type="journal article" date="2015" name="ISME J.">
        <title>Draft Genome Sequence of Streptomyces incarnatus NRRL8089, which Produces the Nucleoside Antibiotic Sinefungin.</title>
        <authorList>
            <person name="Oshima K."/>
            <person name="Hattori M."/>
            <person name="Shimizu H."/>
            <person name="Fukuda K."/>
            <person name="Nemoto M."/>
            <person name="Inagaki K."/>
            <person name="Tamura T."/>
        </authorList>
    </citation>
    <scope>NUCLEOTIDE SEQUENCE</scope>
    <source>
        <strain evidence="12">FACHB-1375</strain>
    </source>
</reference>
<dbReference type="Gene3D" id="3.30.450.20">
    <property type="entry name" value="PAS domain"/>
    <property type="match status" value="6"/>
</dbReference>
<dbReference type="InterPro" id="IPR000014">
    <property type="entry name" value="PAS"/>
</dbReference>
<dbReference type="InterPro" id="IPR004358">
    <property type="entry name" value="Sig_transdc_His_kin-like_C"/>
</dbReference>
<dbReference type="InterPro" id="IPR013767">
    <property type="entry name" value="PAS_fold"/>
</dbReference>
<evidence type="ECO:0000256" key="3">
    <source>
        <dbReference type="ARBA" id="ARBA00022553"/>
    </source>
</evidence>
<dbReference type="InterPro" id="IPR003661">
    <property type="entry name" value="HisK_dim/P_dom"/>
</dbReference>
<dbReference type="Pfam" id="PF08447">
    <property type="entry name" value="PAS_3"/>
    <property type="match status" value="1"/>
</dbReference>
<feature type="region of interest" description="Disordered" evidence="7">
    <location>
        <begin position="60"/>
        <end position="81"/>
    </location>
</feature>
<dbReference type="Pfam" id="PF13426">
    <property type="entry name" value="PAS_9"/>
    <property type="match status" value="1"/>
</dbReference>
<keyword evidence="3" id="KW-0597">Phosphoprotein</keyword>
<dbReference type="Gene3D" id="3.30.565.10">
    <property type="entry name" value="Histidine kinase-like ATPase, C-terminal domain"/>
    <property type="match status" value="1"/>
</dbReference>
<dbReference type="InterPro" id="IPR013655">
    <property type="entry name" value="PAS_fold_3"/>
</dbReference>
<feature type="domain" description="PAC" evidence="11">
    <location>
        <begin position="692"/>
        <end position="742"/>
    </location>
</feature>
<feature type="domain" description="PAC" evidence="11">
    <location>
        <begin position="819"/>
        <end position="871"/>
    </location>
</feature>
<evidence type="ECO:0000256" key="2">
    <source>
        <dbReference type="ARBA" id="ARBA00012438"/>
    </source>
</evidence>
<keyword evidence="4" id="KW-0808">Transferase</keyword>
<dbReference type="SUPFAM" id="SSF47384">
    <property type="entry name" value="Homodimeric domain of signal transducing histidine kinase"/>
    <property type="match status" value="1"/>
</dbReference>
<dbReference type="EC" id="2.7.13.3" evidence="2"/>
<dbReference type="InterPro" id="IPR000700">
    <property type="entry name" value="PAS-assoc_C"/>
</dbReference>
<evidence type="ECO:0000313" key="13">
    <source>
        <dbReference type="Proteomes" id="UP000641646"/>
    </source>
</evidence>
<dbReference type="PRINTS" id="PR00344">
    <property type="entry name" value="BCTRLSENSOR"/>
</dbReference>
<dbReference type="SMART" id="SM00388">
    <property type="entry name" value="HisKA"/>
    <property type="match status" value="1"/>
</dbReference>
<dbReference type="InterPro" id="IPR052162">
    <property type="entry name" value="Sensor_kinase/Photoreceptor"/>
</dbReference>
<dbReference type="InterPro" id="IPR013656">
    <property type="entry name" value="PAS_4"/>
</dbReference>
<dbReference type="Pfam" id="PF02518">
    <property type="entry name" value="HATPase_c"/>
    <property type="match status" value="1"/>
</dbReference>
<keyword evidence="6" id="KW-0902">Two-component regulatory system</keyword>
<reference evidence="12" key="2">
    <citation type="submission" date="2020-08" db="EMBL/GenBank/DDBJ databases">
        <authorList>
            <person name="Chen M."/>
            <person name="Teng W."/>
            <person name="Zhao L."/>
            <person name="Hu C."/>
            <person name="Zhou Y."/>
            <person name="Han B."/>
            <person name="Song L."/>
            <person name="Shu W."/>
        </authorList>
    </citation>
    <scope>NUCLEOTIDE SEQUENCE</scope>
    <source>
        <strain evidence="12">FACHB-1375</strain>
    </source>
</reference>
<dbReference type="InterPro" id="IPR036890">
    <property type="entry name" value="HATPase_C_sf"/>
</dbReference>
<feature type="domain" description="PAS" evidence="10">
    <location>
        <begin position="230"/>
        <end position="300"/>
    </location>
</feature>
<comment type="catalytic activity">
    <reaction evidence="1">
        <text>ATP + protein L-histidine = ADP + protein N-phospho-L-histidine.</text>
        <dbReference type="EC" id="2.7.13.3"/>
    </reaction>
</comment>
<feature type="compositionally biased region" description="Basic and acidic residues" evidence="7">
    <location>
        <begin position="69"/>
        <end position="79"/>
    </location>
</feature>
<accession>A0A926VJP7</accession>
<protein>
    <recommendedName>
        <fullName evidence="2">histidine kinase</fullName>
        <ecNumber evidence="2">2.7.13.3</ecNumber>
    </recommendedName>
</protein>
<dbReference type="InterPro" id="IPR001610">
    <property type="entry name" value="PAC"/>
</dbReference>
<dbReference type="CDD" id="cd00082">
    <property type="entry name" value="HisKA"/>
    <property type="match status" value="1"/>
</dbReference>
<dbReference type="AlphaFoldDB" id="A0A926VJP7"/>
<evidence type="ECO:0000259" key="9">
    <source>
        <dbReference type="PROSITE" id="PS50109"/>
    </source>
</evidence>
<gene>
    <name evidence="12" type="ORF">H6G03_25890</name>
</gene>
<evidence type="ECO:0000256" key="5">
    <source>
        <dbReference type="ARBA" id="ARBA00022777"/>
    </source>
</evidence>
<dbReference type="SMART" id="SM00387">
    <property type="entry name" value="HATPase_c"/>
    <property type="match status" value="1"/>
</dbReference>
<dbReference type="Pfam" id="PF00989">
    <property type="entry name" value="PAS"/>
    <property type="match status" value="1"/>
</dbReference>
<dbReference type="FunFam" id="3.30.565.10:FF:000006">
    <property type="entry name" value="Sensor histidine kinase WalK"/>
    <property type="match status" value="1"/>
</dbReference>
<dbReference type="Gene3D" id="1.10.287.130">
    <property type="match status" value="1"/>
</dbReference>
<dbReference type="InterPro" id="IPR005467">
    <property type="entry name" value="His_kinase_dom"/>
</dbReference>
<dbReference type="Gene3D" id="6.10.250.490">
    <property type="match status" value="1"/>
</dbReference>
<evidence type="ECO:0000259" key="10">
    <source>
        <dbReference type="PROSITE" id="PS50112"/>
    </source>
</evidence>
<dbReference type="PANTHER" id="PTHR43304:SF1">
    <property type="entry name" value="PAC DOMAIN-CONTAINING PROTEIN"/>
    <property type="match status" value="1"/>
</dbReference>
<feature type="domain" description="Histidine kinase" evidence="9">
    <location>
        <begin position="889"/>
        <end position="1112"/>
    </location>
</feature>
<sequence length="1112" mass="127137">MFGGLIICDGTTHIMDVWMLWHPIYWLSLSIKAITAIVSTWIAIELMSLLNKAPALPRSAQVETTNPQLEKKPLDRQGVEESNTELATALERLEQEIVSRREIEKFLWQSEACNQALLRAIPDLMFRVAKDGTYLDCPDTRSFEPLIPRSELRGKKVDEVLPPDVAQQAMHSIEQALSTSKLQIFEYRLAINDRQQDFEARIAVSGAEEVLVLVRDITDRKQTEAALRESEERFRKIFEEGPLGMAISNSNYRFLKVNAQFCQIVGYTQEELTALSYFDITYPDDLQKNIEVVQQLNSGKIAFFSVEKRYVKKDGQLVWVDLTVSLIRDRDGNFLHYLGMVQDITDRKLAEQALRQSEERFRTSVENMLDGFGIYTAVRNEQGEITDFVVEYVNAAACASNGITKEEQIGKLLCEMFPAHRTIGLFAEYCQVVETGKPLVKESLYYEDAFADRQYKGAFDIRVVKLSDGFAACWRDITERKQAELLLYSHEQQFKALVENAPDIITRFDRQLRHVYINPVIERAAGVSAKTFIGKTHKDLGMPPELVERWQQTLHWVFETGEETIDEFEYSTPSGSRWFQSRIVPELIVDGKVEFVLAIARDITLAKQTEAEIKASAQRLLTVIETVGEGITLSDRSGGFEIFNSKMEEITGYTQAEANCCGDFLAVLYPDPSDYQKAQANLAALTEQGEVRNLETTIQTKAATQKTLLVSTTLVQHQHQVLFLSVYRDITKRKQSEQALRESEERFRQLAENINQIFWMISPNTHELLYVSPAYEKIWGRTLESLYERPESWLEIVSSEDGERVESAVKNRMVAYPYLNEEFRIVRSDGEIRWIWARTFPIRNEEGEIYRIAGIAEDITERKRAETEIFYALAKEKELNELKSRFVSMTSHEFRTPLTTIQSAAELLEYYGHKWTEEERLEQLHFIQSAVKQMTNLLNDVLVIGRAEAGGLNFNPAPLDLTNFCRNLIAEMQLSYPPDRKILFVNNYPEFAKEKNTDLPLFDENLLRQILANLLSNAIKYSPQGSRIKFTLSCENGEAVFEIQDRGIGIPMEDRPRLFEFFYRASNAGSVAGTGLGLAIVKKCVDLHGGQIAVYSQQGVGTTFKVYLPIHI</sequence>
<dbReference type="Pfam" id="PF00512">
    <property type="entry name" value="HisKA"/>
    <property type="match status" value="1"/>
</dbReference>
<dbReference type="EMBL" id="JACJPW010000084">
    <property type="protein sequence ID" value="MBD2184458.1"/>
    <property type="molecule type" value="Genomic_DNA"/>
</dbReference>
<evidence type="ECO:0000313" key="12">
    <source>
        <dbReference type="EMBL" id="MBD2184458.1"/>
    </source>
</evidence>
<dbReference type="SMART" id="SM00091">
    <property type="entry name" value="PAS"/>
    <property type="match status" value="5"/>
</dbReference>
<evidence type="ECO:0000256" key="8">
    <source>
        <dbReference type="SAM" id="Phobius"/>
    </source>
</evidence>
<keyword evidence="8" id="KW-1133">Transmembrane helix</keyword>
<keyword evidence="8" id="KW-0472">Membrane</keyword>
<dbReference type="PROSITE" id="PS50109">
    <property type="entry name" value="HIS_KIN"/>
    <property type="match status" value="1"/>
</dbReference>
<dbReference type="PROSITE" id="PS50113">
    <property type="entry name" value="PAC"/>
    <property type="match status" value="3"/>
</dbReference>
<proteinExistence type="predicted"/>
<evidence type="ECO:0000256" key="1">
    <source>
        <dbReference type="ARBA" id="ARBA00000085"/>
    </source>
</evidence>
<dbReference type="SMART" id="SM00086">
    <property type="entry name" value="PAC"/>
    <property type="match status" value="4"/>
</dbReference>
<keyword evidence="13" id="KW-1185">Reference proteome</keyword>
<dbReference type="GO" id="GO:0000155">
    <property type="term" value="F:phosphorelay sensor kinase activity"/>
    <property type="evidence" value="ECO:0007669"/>
    <property type="project" value="InterPro"/>
</dbReference>
<evidence type="ECO:0000256" key="6">
    <source>
        <dbReference type="ARBA" id="ARBA00023012"/>
    </source>
</evidence>
<evidence type="ECO:0000256" key="4">
    <source>
        <dbReference type="ARBA" id="ARBA00022679"/>
    </source>
</evidence>
<keyword evidence="5" id="KW-0418">Kinase</keyword>
<dbReference type="InterPro" id="IPR035965">
    <property type="entry name" value="PAS-like_dom_sf"/>
</dbReference>
<feature type="domain" description="PAS" evidence="10">
    <location>
        <begin position="743"/>
        <end position="816"/>
    </location>
</feature>
<feature type="domain" description="PAS" evidence="10">
    <location>
        <begin position="490"/>
        <end position="561"/>
    </location>
</feature>
<dbReference type="PANTHER" id="PTHR43304">
    <property type="entry name" value="PHYTOCHROME-LIKE PROTEIN CPH1"/>
    <property type="match status" value="1"/>
</dbReference>
<dbReference type="InterPro" id="IPR036097">
    <property type="entry name" value="HisK_dim/P_sf"/>
</dbReference>
<dbReference type="SUPFAM" id="SSF55874">
    <property type="entry name" value="ATPase domain of HSP90 chaperone/DNA topoisomerase II/histidine kinase"/>
    <property type="match status" value="1"/>
</dbReference>
<dbReference type="GO" id="GO:0006355">
    <property type="term" value="P:regulation of DNA-templated transcription"/>
    <property type="evidence" value="ECO:0007669"/>
    <property type="project" value="InterPro"/>
</dbReference>
<comment type="caution">
    <text evidence="12">The sequence shown here is derived from an EMBL/GenBank/DDBJ whole genome shotgun (WGS) entry which is preliminary data.</text>
</comment>
<feature type="transmembrane region" description="Helical" evidence="8">
    <location>
        <begin position="24"/>
        <end position="44"/>
    </location>
</feature>
<evidence type="ECO:0000256" key="7">
    <source>
        <dbReference type="SAM" id="MobiDB-lite"/>
    </source>
</evidence>
<dbReference type="NCBIfam" id="TIGR00229">
    <property type="entry name" value="sensory_box"/>
    <property type="match status" value="4"/>
</dbReference>
<dbReference type="CDD" id="cd00075">
    <property type="entry name" value="HATPase"/>
    <property type="match status" value="1"/>
</dbReference>
<dbReference type="CDD" id="cd00130">
    <property type="entry name" value="PAS"/>
    <property type="match status" value="5"/>
</dbReference>
<evidence type="ECO:0000259" key="11">
    <source>
        <dbReference type="PROSITE" id="PS50113"/>
    </source>
</evidence>
<feature type="domain" description="PAS" evidence="10">
    <location>
        <begin position="616"/>
        <end position="657"/>
    </location>
</feature>
<dbReference type="Proteomes" id="UP000641646">
    <property type="component" value="Unassembled WGS sequence"/>
</dbReference>
<keyword evidence="8" id="KW-0812">Transmembrane</keyword>
<dbReference type="Pfam" id="PF08448">
    <property type="entry name" value="PAS_4"/>
    <property type="match status" value="2"/>
</dbReference>
<dbReference type="InterPro" id="IPR003594">
    <property type="entry name" value="HATPase_dom"/>
</dbReference>
<name>A0A926VJP7_9CYAN</name>
<organism evidence="12 13">
    <name type="scientific">Aerosakkonema funiforme FACHB-1375</name>
    <dbReference type="NCBI Taxonomy" id="2949571"/>
    <lineage>
        <taxon>Bacteria</taxon>
        <taxon>Bacillati</taxon>
        <taxon>Cyanobacteriota</taxon>
        <taxon>Cyanophyceae</taxon>
        <taxon>Oscillatoriophycideae</taxon>
        <taxon>Aerosakkonematales</taxon>
        <taxon>Aerosakkonemataceae</taxon>
        <taxon>Aerosakkonema</taxon>
    </lineage>
</organism>
<dbReference type="SUPFAM" id="SSF55785">
    <property type="entry name" value="PYP-like sensor domain (PAS domain)"/>
    <property type="match status" value="6"/>
</dbReference>
<feature type="domain" description="PAC" evidence="11">
    <location>
        <begin position="304"/>
        <end position="356"/>
    </location>
</feature>